<gene>
    <name evidence="2" type="ORF">ACPOL_0442</name>
</gene>
<reference evidence="2 3" key="1">
    <citation type="journal article" date="2018" name="Front. Microbiol.">
        <title>Hydrolytic Capabilities as a Key to Environmental Success: Chitinolytic and Cellulolytic Acidobacteria From Acidic Sub-arctic Soils and Boreal Peatlands.</title>
        <authorList>
            <person name="Belova S.E."/>
            <person name="Ravin N.V."/>
            <person name="Pankratov T.A."/>
            <person name="Rakitin A.L."/>
            <person name="Ivanova A.A."/>
            <person name="Beletsky A.V."/>
            <person name="Mardanov A.V."/>
            <person name="Sinninghe Damste J.S."/>
            <person name="Dedysh S.N."/>
        </authorList>
    </citation>
    <scope>NUCLEOTIDE SEQUENCE [LARGE SCALE GENOMIC DNA]</scope>
    <source>
        <strain evidence="2 3">SBC82</strain>
    </source>
</reference>
<sequence>MSSGRLSQFLHNPFVNPWAHQGSERDSWPETKATVADCLNLSGMWDEDRPHADLYSVRFTYWVYDRMHTGCFKTRTRYSPGETLMVRHDPVRPERNSADPEEKLRTELLIVAAVSLIALYFALVVHF</sequence>
<dbReference type="Proteomes" id="UP000253606">
    <property type="component" value="Chromosome"/>
</dbReference>
<accession>A0A2Z5FSM1</accession>
<keyword evidence="1" id="KW-0812">Transmembrane</keyword>
<dbReference type="KEGG" id="abas:ACPOL_0442"/>
<name>A0A2Z5FSM1_9BACT</name>
<keyword evidence="3" id="KW-1185">Reference proteome</keyword>
<feature type="transmembrane region" description="Helical" evidence="1">
    <location>
        <begin position="108"/>
        <end position="126"/>
    </location>
</feature>
<dbReference type="AlphaFoldDB" id="A0A2Z5FSM1"/>
<evidence type="ECO:0000256" key="1">
    <source>
        <dbReference type="SAM" id="Phobius"/>
    </source>
</evidence>
<keyword evidence="1" id="KW-1133">Transmembrane helix</keyword>
<proteinExistence type="predicted"/>
<dbReference type="EMBL" id="CP030840">
    <property type="protein sequence ID" value="AXC09819.1"/>
    <property type="molecule type" value="Genomic_DNA"/>
</dbReference>
<organism evidence="2 3">
    <name type="scientific">Acidisarcina polymorpha</name>
    <dbReference type="NCBI Taxonomy" id="2211140"/>
    <lineage>
        <taxon>Bacteria</taxon>
        <taxon>Pseudomonadati</taxon>
        <taxon>Acidobacteriota</taxon>
        <taxon>Terriglobia</taxon>
        <taxon>Terriglobales</taxon>
        <taxon>Acidobacteriaceae</taxon>
        <taxon>Acidisarcina</taxon>
    </lineage>
</organism>
<dbReference type="RefSeq" id="WP_150132871.1">
    <property type="nucleotide sequence ID" value="NZ_CP030840.1"/>
</dbReference>
<keyword evidence="1" id="KW-0472">Membrane</keyword>
<protein>
    <submittedName>
        <fullName evidence="2">Uncharacterized protein</fullName>
    </submittedName>
</protein>
<evidence type="ECO:0000313" key="3">
    <source>
        <dbReference type="Proteomes" id="UP000253606"/>
    </source>
</evidence>
<evidence type="ECO:0000313" key="2">
    <source>
        <dbReference type="EMBL" id="AXC09819.1"/>
    </source>
</evidence>